<evidence type="ECO:0000256" key="1">
    <source>
        <dbReference type="SAM" id="Coils"/>
    </source>
</evidence>
<feature type="compositionally biased region" description="Basic and acidic residues" evidence="2">
    <location>
        <begin position="188"/>
        <end position="210"/>
    </location>
</feature>
<feature type="region of interest" description="Disordered" evidence="2">
    <location>
        <begin position="170"/>
        <end position="210"/>
    </location>
</feature>
<feature type="compositionally biased region" description="Pro residues" evidence="2">
    <location>
        <begin position="334"/>
        <end position="357"/>
    </location>
</feature>
<feature type="compositionally biased region" description="Basic and acidic residues" evidence="2">
    <location>
        <begin position="284"/>
        <end position="296"/>
    </location>
</feature>
<protein>
    <submittedName>
        <fullName evidence="3">Uncharacterized protein LOC122984115</fullName>
    </submittedName>
</protein>
<evidence type="ECO:0000256" key="2">
    <source>
        <dbReference type="SAM" id="MobiDB-lite"/>
    </source>
</evidence>
<evidence type="ECO:0000313" key="3">
    <source>
        <dbReference type="EMBL" id="CAK6972462.1"/>
    </source>
</evidence>
<keyword evidence="4" id="KW-1185">Reference proteome</keyword>
<dbReference type="Proteomes" id="UP001314229">
    <property type="component" value="Unassembled WGS sequence"/>
</dbReference>
<name>A0AAV1PKY5_SCOSC</name>
<accession>A0AAV1PKY5</accession>
<dbReference type="AlphaFoldDB" id="A0AAV1PKY5"/>
<feature type="region of interest" description="Disordered" evidence="2">
    <location>
        <begin position="241"/>
        <end position="376"/>
    </location>
</feature>
<evidence type="ECO:0000313" key="4">
    <source>
        <dbReference type="Proteomes" id="UP001314229"/>
    </source>
</evidence>
<gene>
    <name evidence="3" type="ORF">FSCOSCO3_A013805</name>
</gene>
<proteinExistence type="predicted"/>
<reference evidence="3 4" key="1">
    <citation type="submission" date="2024-01" db="EMBL/GenBank/DDBJ databases">
        <authorList>
            <person name="Alioto T."/>
            <person name="Alioto T."/>
            <person name="Gomez Garrido J."/>
        </authorList>
    </citation>
    <scope>NUCLEOTIDE SEQUENCE [LARGE SCALE GENOMIC DNA]</scope>
</reference>
<comment type="caution">
    <text evidence="3">The sequence shown here is derived from an EMBL/GenBank/DDBJ whole genome shotgun (WGS) entry which is preliminary data.</text>
</comment>
<organism evidence="3 4">
    <name type="scientific">Scomber scombrus</name>
    <name type="common">Atlantic mackerel</name>
    <name type="synonym">Scomber vernalis</name>
    <dbReference type="NCBI Taxonomy" id="13677"/>
    <lineage>
        <taxon>Eukaryota</taxon>
        <taxon>Metazoa</taxon>
        <taxon>Chordata</taxon>
        <taxon>Craniata</taxon>
        <taxon>Vertebrata</taxon>
        <taxon>Euteleostomi</taxon>
        <taxon>Actinopterygii</taxon>
        <taxon>Neopterygii</taxon>
        <taxon>Teleostei</taxon>
        <taxon>Neoteleostei</taxon>
        <taxon>Acanthomorphata</taxon>
        <taxon>Pelagiaria</taxon>
        <taxon>Scombriformes</taxon>
        <taxon>Scombridae</taxon>
        <taxon>Scomber</taxon>
    </lineage>
</organism>
<keyword evidence="1" id="KW-0175">Coiled coil</keyword>
<feature type="compositionally biased region" description="Polar residues" evidence="2">
    <location>
        <begin position="366"/>
        <end position="376"/>
    </location>
</feature>
<feature type="coiled-coil region" evidence="1">
    <location>
        <begin position="39"/>
        <end position="87"/>
    </location>
</feature>
<sequence>MNGGRWAGEELQAAGEELQAAGEGRQAAGEDLQAAGEDLQAAGEELQAAGEDLQAAGEELQAAGEGRQAAGEELQAAGEELQAAGEESLEPALCERAECHTDADVNTEPLRWPIAPDGYIPNSVIRSWSKGGKGLTKANCWDDVVFHNPHQKDETTTEDQEEAVQRILWLFQDEEEEENEKTDNSIGKNKDEEKKKEEDKTDVKGEKEGGKYEIGLGLRSYVKKDTEEEKVRRPVLFKQSCNIQPEQLKPLPDEQMNEEPQREEVFSKYSSRNAGFRRAPRLLPPEEPKTEPKDDLEVPVSNTQRGVPFSAVPKEPTITSPLPPTRPQIITPHPLRPPPPTPNDPQPRPVYRPPGGPPVKDLLSSAKHNTAGQQTQVPLDRKVLELYKKLKGSNKNSSHRGKLFTSENHPLAFKPTQSAIETQLPRFTHPECPSSPLSPDYATQFEQTLHSINDQRGHKPVPEWRKSLYKLISLQGFRSPRAARLATAEHPLKSSNATQTLAAVPTLQPSLAAVHQRVLQKIEMTDAQEPESDGFQHVIPMASQHNFFTLKPCGKAQYGKLQFDWMRGDEEEKLLIVSSVTKDTAHKGVDELSHSVGQ</sequence>
<dbReference type="EMBL" id="CAWUFR010000203">
    <property type="protein sequence ID" value="CAK6972462.1"/>
    <property type="molecule type" value="Genomic_DNA"/>
</dbReference>